<dbReference type="RefSeq" id="WP_071471554.1">
    <property type="nucleotide sequence ID" value="NZ_MDKE01000005.1"/>
</dbReference>
<name>A0A1J4QGD1_9GAMM</name>
<evidence type="ECO:0000313" key="1">
    <source>
        <dbReference type="EMBL" id="OIN13806.1"/>
    </source>
</evidence>
<evidence type="ECO:0000313" key="2">
    <source>
        <dbReference type="Proteomes" id="UP000243073"/>
    </source>
</evidence>
<accession>A0A1J4QGD1</accession>
<keyword evidence="2" id="KW-1185">Reference proteome</keyword>
<reference evidence="1 2" key="1">
    <citation type="submission" date="2016-07" db="EMBL/GenBank/DDBJ databases">
        <title>Draft Genome Sequence of Oceanisphaera psychrotolerans, isolated from coastal sediment samples.</title>
        <authorList>
            <person name="Zhuo S."/>
            <person name="Ruan Z."/>
        </authorList>
    </citation>
    <scope>NUCLEOTIDE SEQUENCE [LARGE SCALE GENOMIC DNA]</scope>
    <source>
        <strain evidence="1 2">LAM-WHM-ZC</strain>
    </source>
</reference>
<dbReference type="EMBL" id="MDKE01000005">
    <property type="protein sequence ID" value="OIN13806.1"/>
    <property type="molecule type" value="Genomic_DNA"/>
</dbReference>
<dbReference type="Proteomes" id="UP000243073">
    <property type="component" value="Unassembled WGS sequence"/>
</dbReference>
<dbReference type="AlphaFoldDB" id="A0A1J4QGD1"/>
<protein>
    <submittedName>
        <fullName evidence="1">Uncharacterized protein</fullName>
    </submittedName>
</protein>
<proteinExistence type="predicted"/>
<organism evidence="1 2">
    <name type="scientific">Oceanisphaera psychrotolerans</name>
    <dbReference type="NCBI Taxonomy" id="1414654"/>
    <lineage>
        <taxon>Bacteria</taxon>
        <taxon>Pseudomonadati</taxon>
        <taxon>Pseudomonadota</taxon>
        <taxon>Gammaproteobacteria</taxon>
        <taxon>Aeromonadales</taxon>
        <taxon>Aeromonadaceae</taxon>
        <taxon>Oceanisphaera</taxon>
    </lineage>
</organism>
<sequence length="142" mass="15774">MPSKLLDALLLAMPLSPTLESWRQYLKSQLPYPVQGAQTLFIGDPALVIVVFQHDKAEVLLPAMEWRHHDIHTVKPRSQGVIDACSGSLEQLLALVEDTIALRLKSFHECSSCGKRCAPEVLGSLKGEPVCRDCIKGRRVLF</sequence>
<comment type="caution">
    <text evidence="1">The sequence shown here is derived from an EMBL/GenBank/DDBJ whole genome shotgun (WGS) entry which is preliminary data.</text>
</comment>
<gene>
    <name evidence="1" type="ORF">BFR47_09865</name>
</gene>
<dbReference type="STRING" id="1414654.BFR47_09865"/>
<dbReference type="OrthoDB" id="5599897at2"/>